<dbReference type="GO" id="GO:0009295">
    <property type="term" value="C:nucleoid"/>
    <property type="evidence" value="ECO:0007669"/>
    <property type="project" value="InterPro"/>
</dbReference>
<proteinExistence type="predicted"/>
<dbReference type="OrthoDB" id="9153118at2"/>
<evidence type="ECO:0000313" key="2">
    <source>
        <dbReference type="Proteomes" id="UP000306196"/>
    </source>
</evidence>
<evidence type="ECO:0000313" key="1">
    <source>
        <dbReference type="EMBL" id="TLD72247.1"/>
    </source>
</evidence>
<dbReference type="AlphaFoldDB" id="A0A5R8KJ19"/>
<protein>
    <submittedName>
        <fullName evidence="1">Nucleoid-associated protein</fullName>
    </submittedName>
</protein>
<sequence length="413" mass="46401">MILACVQWIGSSSNNGCAKTAFQKAIVRCEHGKNKGFHFGFCKARFPPYALPPMPAKIRFSSSIATGLVLAKIGNPQRDEPLLTSRDVFKVDEADQATLTTIFVKPFRNLVGHRFSHHSSLEQHEMNTLAKAIFTSEDGLGLLEKGCDIAKRLYSKSNHPNIKAGDLCISLIKDIEFDGKMTKGLCILKSESVTPFLSISTRNGDLQLHTEQGINPEKIDKGCLIIDVHSDQGYYVLTFDRTSGESRFWVRDFLGVKVVTDASYLTKSYADMAVSFLEQETPKEDDNSPPWETCVAAREALEFFEGRESFDLGEFEQQVLKSPEVVAKFTEHRNKIEEESGQPLEKNFEISKKDISKAKKKIGAIMKLDNGVEIHLKSNFLLEPSNPTIERGFDDEKKMKFVKVYYHQETPGS</sequence>
<keyword evidence="2" id="KW-1185">Reference proteome</keyword>
<accession>A0A5R8KJ19</accession>
<name>A0A5R8KJ19_9BACT</name>
<gene>
    <name evidence="1" type="ORF">FEM03_02505</name>
</gene>
<dbReference type="Proteomes" id="UP000306196">
    <property type="component" value="Unassembled WGS sequence"/>
</dbReference>
<comment type="caution">
    <text evidence="1">The sequence shown here is derived from an EMBL/GenBank/DDBJ whole genome shotgun (WGS) entry which is preliminary data.</text>
</comment>
<dbReference type="Pfam" id="PF04245">
    <property type="entry name" value="NA37"/>
    <property type="match status" value="1"/>
</dbReference>
<organism evidence="1 2">
    <name type="scientific">Phragmitibacter flavus</name>
    <dbReference type="NCBI Taxonomy" id="2576071"/>
    <lineage>
        <taxon>Bacteria</taxon>
        <taxon>Pseudomonadati</taxon>
        <taxon>Verrucomicrobiota</taxon>
        <taxon>Verrucomicrobiia</taxon>
        <taxon>Verrucomicrobiales</taxon>
        <taxon>Verrucomicrobiaceae</taxon>
        <taxon>Phragmitibacter</taxon>
    </lineage>
</organism>
<dbReference type="EMBL" id="VAUV01000002">
    <property type="protein sequence ID" value="TLD72247.1"/>
    <property type="molecule type" value="Genomic_DNA"/>
</dbReference>
<dbReference type="InterPro" id="IPR007358">
    <property type="entry name" value="Nucleoid_associated_NdpA"/>
</dbReference>
<reference evidence="1 2" key="1">
    <citation type="submission" date="2019-05" db="EMBL/GenBank/DDBJ databases">
        <title>Verrucobacter flavum gen. nov., sp. nov. a new member of the family Verrucomicrobiaceae.</title>
        <authorList>
            <person name="Szuroczki S."/>
            <person name="Abbaszade G."/>
            <person name="Szabo A."/>
            <person name="Felfoldi T."/>
            <person name="Schumann P."/>
            <person name="Boka K."/>
            <person name="Keki Z."/>
            <person name="Toumi M."/>
            <person name="Toth E."/>
        </authorList>
    </citation>
    <scope>NUCLEOTIDE SEQUENCE [LARGE SCALE GENOMIC DNA]</scope>
    <source>
        <strain evidence="1 2">MG-N-17</strain>
    </source>
</reference>